<dbReference type="PANTHER" id="PTHR47966:SF6">
    <property type="entry name" value="PEPTIDASE A1 DOMAIN-CONTAINING PROTEIN"/>
    <property type="match status" value="1"/>
</dbReference>
<dbReference type="PANTHER" id="PTHR47966">
    <property type="entry name" value="BETA-SITE APP-CLEAVING ENZYME, ISOFORM A-RELATED"/>
    <property type="match status" value="1"/>
</dbReference>
<feature type="signal peptide" evidence="5">
    <location>
        <begin position="1"/>
        <end position="24"/>
    </location>
</feature>
<keyword evidence="4" id="KW-0378">Hydrolase</keyword>
<dbReference type="PROSITE" id="PS00141">
    <property type="entry name" value="ASP_PROTEASE"/>
    <property type="match status" value="1"/>
</dbReference>
<dbReference type="InterPro" id="IPR034164">
    <property type="entry name" value="Pepsin-like_dom"/>
</dbReference>
<evidence type="ECO:0000313" key="8">
    <source>
        <dbReference type="Proteomes" id="UP000239156"/>
    </source>
</evidence>
<dbReference type="InterPro" id="IPR033121">
    <property type="entry name" value="PEPTIDASE_A1"/>
</dbReference>
<dbReference type="GO" id="GO:0006508">
    <property type="term" value="P:proteolysis"/>
    <property type="evidence" value="ECO:0007669"/>
    <property type="project" value="UniProtKB-KW"/>
</dbReference>
<feature type="chain" id="PRO_5015521508" description="Peptidase A1 domain-containing protein" evidence="5">
    <location>
        <begin position="25"/>
        <end position="610"/>
    </location>
</feature>
<keyword evidence="4" id="KW-0645">Protease</keyword>
<feature type="active site" evidence="3">
    <location>
        <position position="428"/>
    </location>
</feature>
<name>A0A2S4VEB3_9BASI</name>
<dbReference type="InterPro" id="IPR001461">
    <property type="entry name" value="Aspartic_peptidase_A1"/>
</dbReference>
<evidence type="ECO:0000256" key="1">
    <source>
        <dbReference type="ARBA" id="ARBA00007447"/>
    </source>
</evidence>
<feature type="active site" evidence="3">
    <location>
        <position position="228"/>
    </location>
</feature>
<dbReference type="Pfam" id="PF00026">
    <property type="entry name" value="Asp"/>
    <property type="match status" value="1"/>
</dbReference>
<comment type="similarity">
    <text evidence="1 4">Belongs to the peptidase A1 family.</text>
</comment>
<keyword evidence="8" id="KW-1185">Reference proteome</keyword>
<gene>
    <name evidence="7" type="ORF">PSTT_07968</name>
</gene>
<feature type="domain" description="Peptidase A1" evidence="6">
    <location>
        <begin position="210"/>
        <end position="551"/>
    </location>
</feature>
<dbReference type="Gene3D" id="2.40.70.10">
    <property type="entry name" value="Acid Proteases"/>
    <property type="match status" value="2"/>
</dbReference>
<evidence type="ECO:0000256" key="2">
    <source>
        <dbReference type="ARBA" id="ARBA00022750"/>
    </source>
</evidence>
<organism evidence="7 8">
    <name type="scientific">Puccinia striiformis</name>
    <dbReference type="NCBI Taxonomy" id="27350"/>
    <lineage>
        <taxon>Eukaryota</taxon>
        <taxon>Fungi</taxon>
        <taxon>Dikarya</taxon>
        <taxon>Basidiomycota</taxon>
        <taxon>Pucciniomycotina</taxon>
        <taxon>Pucciniomycetes</taxon>
        <taxon>Pucciniales</taxon>
        <taxon>Pucciniaceae</taxon>
        <taxon>Puccinia</taxon>
    </lineage>
</organism>
<evidence type="ECO:0000256" key="4">
    <source>
        <dbReference type="RuleBase" id="RU000454"/>
    </source>
</evidence>
<proteinExistence type="inferred from homology"/>
<sequence length="610" mass="63395">MTLLNPCTILLSLYLLTLPHQSILSSTPAVNTSDLSARAHGSVPPAPRAIPLVRKHSQQLLRKRSPHLVKDFALRQADVLINKYPNLSRGSVAPADKPLLRARDPSAAVTSTPYHQLAVQMSSPNTPVAFPLSSSLLADHHSFELATIHDPMIEPHPLLSKNALMNSALTNIANYLRSALRGMSSPVGRSQRCPVALHLPLSNGYADSEYYGVIQVGTPPRPYNVILDTGSSDLWLIGQGAVSSRTGGGLSNIGPPGATSSSAVGTPFTPANSNSFQSKSSTFQITYGSGSASGTVGSDTITQGSYTVTNQAFAVVNKATSGLLSGDVSGIMGMAFQALASTGSAPFWQSAKIDTFAFGISRFVNISTATDVEPGGVMTLGGINNTLFQGDVNYISLKSQSYWLIAMDSVSIDGQVLPGTQSNAVAIDTGTSLIGAPTAVVAAVYAQIQGAKAATGSYQGYYEFPCSANPVLSLTFGGKQYPIAPDDFNVGAVDSDGKMCLGSIFAVESSTSSTSAKPSTSPAWIIGDSFLKNVYTVFRASGDGGPAVGFAMPATGYQDLLRSVGTANGSGVTSNGGTITNARHSPAAPRSIPSFISLVFAVSLISWTLL</sequence>
<evidence type="ECO:0000256" key="5">
    <source>
        <dbReference type="SAM" id="SignalP"/>
    </source>
</evidence>
<evidence type="ECO:0000259" key="6">
    <source>
        <dbReference type="PROSITE" id="PS51767"/>
    </source>
</evidence>
<dbReference type="Proteomes" id="UP000239156">
    <property type="component" value="Unassembled WGS sequence"/>
</dbReference>
<dbReference type="EMBL" id="PKSL01000070">
    <property type="protein sequence ID" value="POW07854.1"/>
    <property type="molecule type" value="Genomic_DNA"/>
</dbReference>
<dbReference type="CDD" id="cd05471">
    <property type="entry name" value="pepsin_like"/>
    <property type="match status" value="1"/>
</dbReference>
<dbReference type="PROSITE" id="PS51767">
    <property type="entry name" value="PEPTIDASE_A1"/>
    <property type="match status" value="1"/>
</dbReference>
<comment type="caution">
    <text evidence="7">The sequence shown here is derived from an EMBL/GenBank/DDBJ whole genome shotgun (WGS) entry which is preliminary data.</text>
</comment>
<dbReference type="VEuPathDB" id="FungiDB:PSHT_07471"/>
<dbReference type="FunFam" id="2.40.70.10:FF:000067">
    <property type="entry name" value="Endopeptidase, putative"/>
    <property type="match status" value="1"/>
</dbReference>
<keyword evidence="5" id="KW-0732">Signal</keyword>
<accession>A0A2S4VEB3</accession>
<dbReference type="GO" id="GO:0004190">
    <property type="term" value="F:aspartic-type endopeptidase activity"/>
    <property type="evidence" value="ECO:0007669"/>
    <property type="project" value="UniProtKB-KW"/>
</dbReference>
<dbReference type="SUPFAM" id="SSF50630">
    <property type="entry name" value="Acid proteases"/>
    <property type="match status" value="1"/>
</dbReference>
<dbReference type="PRINTS" id="PR00792">
    <property type="entry name" value="PEPSIN"/>
</dbReference>
<reference evidence="7" key="1">
    <citation type="submission" date="2017-12" db="EMBL/GenBank/DDBJ databases">
        <title>Gene loss provides genomic basis for host adaptation in cereal stripe rust fungi.</title>
        <authorList>
            <person name="Xia C."/>
        </authorList>
    </citation>
    <scope>NUCLEOTIDE SEQUENCE [LARGE SCALE GENOMIC DNA]</scope>
    <source>
        <strain evidence="7">93-210</strain>
    </source>
</reference>
<dbReference type="VEuPathDB" id="FungiDB:PSTT_07968"/>
<dbReference type="InterPro" id="IPR001969">
    <property type="entry name" value="Aspartic_peptidase_AS"/>
</dbReference>
<evidence type="ECO:0000256" key="3">
    <source>
        <dbReference type="PIRSR" id="PIRSR601461-1"/>
    </source>
</evidence>
<dbReference type="InterPro" id="IPR021109">
    <property type="entry name" value="Peptidase_aspartic_dom_sf"/>
</dbReference>
<protein>
    <recommendedName>
        <fullName evidence="6">Peptidase A1 domain-containing protein</fullName>
    </recommendedName>
</protein>
<dbReference type="AlphaFoldDB" id="A0A2S4VEB3"/>
<evidence type="ECO:0000313" key="7">
    <source>
        <dbReference type="EMBL" id="POW07854.1"/>
    </source>
</evidence>
<keyword evidence="2 4" id="KW-0064">Aspartyl protease</keyword>